<keyword evidence="2" id="KW-1185">Reference proteome</keyword>
<comment type="caution">
    <text evidence="1">The sequence shown here is derived from an EMBL/GenBank/DDBJ whole genome shotgun (WGS) entry which is preliminary data.</text>
</comment>
<dbReference type="AlphaFoldDB" id="A0A1E5L3T1"/>
<name>A0A1E5L3T1_9FIRM</name>
<proteinExistence type="predicted"/>
<dbReference type="STRING" id="1390249.BHU72_08870"/>
<protein>
    <submittedName>
        <fullName evidence="1">Uncharacterized protein</fullName>
    </submittedName>
</protein>
<reference evidence="1 2" key="1">
    <citation type="submission" date="2016-09" db="EMBL/GenBank/DDBJ databases">
        <title>Desulfuribacillus arsenicus sp. nov., an obligately anaerobic, dissimilatory arsenic- and antimonate-reducing bacterium isolated from anoxic sediments.</title>
        <authorList>
            <person name="Abin C.A."/>
            <person name="Hollibaugh J.T."/>
        </authorList>
    </citation>
    <scope>NUCLEOTIDE SEQUENCE [LARGE SCALE GENOMIC DNA]</scope>
    <source>
        <strain evidence="1 2">MLFW-2</strain>
    </source>
</reference>
<evidence type="ECO:0000313" key="2">
    <source>
        <dbReference type="Proteomes" id="UP000095255"/>
    </source>
</evidence>
<dbReference type="Proteomes" id="UP000095255">
    <property type="component" value="Unassembled WGS sequence"/>
</dbReference>
<evidence type="ECO:0000313" key="1">
    <source>
        <dbReference type="EMBL" id="OEH84599.1"/>
    </source>
</evidence>
<dbReference type="EMBL" id="MJAT01000037">
    <property type="protein sequence ID" value="OEH84599.1"/>
    <property type="molecule type" value="Genomic_DNA"/>
</dbReference>
<gene>
    <name evidence="1" type="ORF">BHU72_08870</name>
</gene>
<accession>A0A1E5L3T1</accession>
<organism evidence="1 2">
    <name type="scientific">Desulfuribacillus stibiiarsenatis</name>
    <dbReference type="NCBI Taxonomy" id="1390249"/>
    <lineage>
        <taxon>Bacteria</taxon>
        <taxon>Bacillati</taxon>
        <taxon>Bacillota</taxon>
        <taxon>Desulfuribacillia</taxon>
        <taxon>Desulfuribacillales</taxon>
        <taxon>Desulfuribacillaceae</taxon>
        <taxon>Desulfuribacillus</taxon>
    </lineage>
</organism>
<sequence length="172" mass="18940">MEAKKAAIFQIVMDMKANEESPWHNKTLKIQEPIEAYDTSDSLYSYLFNLTVDGQAAGFIEVSALKDEYPILSFAREGSALAPSEIAELRQKNNSRSPVFEKVVTLGPAHFGLKRDFPDGSADIISSVETISLSKGKNKPNPKRSINNNARKLWRDIDLVVGDIGSPNDGGK</sequence>